<evidence type="ECO:0000313" key="4">
    <source>
        <dbReference type="Proteomes" id="UP000664466"/>
    </source>
</evidence>
<dbReference type="RefSeq" id="WP_207249048.1">
    <property type="nucleotide sequence ID" value="NZ_CP072752.1"/>
</dbReference>
<evidence type="ECO:0000256" key="1">
    <source>
        <dbReference type="SAM" id="MobiDB-lite"/>
    </source>
</evidence>
<evidence type="ECO:0000313" key="2">
    <source>
        <dbReference type="EMBL" id="MBO0611321.1"/>
    </source>
</evidence>
<feature type="compositionally biased region" description="Polar residues" evidence="1">
    <location>
        <begin position="91"/>
        <end position="102"/>
    </location>
</feature>
<keyword evidence="3" id="KW-0614">Plasmid</keyword>
<dbReference type="AlphaFoldDB" id="A0A8B0SPI5"/>
<geneLocation type="plasmid" evidence="3">
    <name>pTfr2</name>
</geneLocation>
<organism evidence="3">
    <name type="scientific">Thiothrix fructosivorans</name>
    <dbReference type="NCBI Taxonomy" id="111770"/>
    <lineage>
        <taxon>Bacteria</taxon>
        <taxon>Pseudomonadati</taxon>
        <taxon>Pseudomonadota</taxon>
        <taxon>Gammaproteobacteria</taxon>
        <taxon>Thiotrichales</taxon>
        <taxon>Thiotrichaceae</taxon>
        <taxon>Thiothrix</taxon>
    </lineage>
</organism>
<protein>
    <submittedName>
        <fullName evidence="3">Uncharacterized protein</fullName>
    </submittedName>
</protein>
<sequence length="102" mass="11506">MTHRFNVTLTDEEYAALKGYAEYVDRPPARVAADLLREMYPTMKAVAQAMETAKKKHSKGMDELRKLALQELASFTALASSLPNEPEDNQTDLFTQTEDNPK</sequence>
<name>A0A8B0SPI5_9GAMM</name>
<dbReference type="EMBL" id="CP072752">
    <property type="protein sequence ID" value="QTX13125.1"/>
    <property type="molecule type" value="Genomic_DNA"/>
</dbReference>
<reference evidence="3" key="2">
    <citation type="submission" date="2021-04" db="EMBL/GenBank/DDBJ databases">
        <title>Complete Genome and methylome analysis of Thiothrix fructosivorans ATCC 49748.</title>
        <authorList>
            <person name="Fomenkov A."/>
            <person name="Sun L."/>
            <person name="Vincze T."/>
            <person name="Grabovich M.Y."/>
            <person name="Roberts R.J."/>
        </authorList>
    </citation>
    <scope>NUCLEOTIDE SEQUENCE</scope>
    <source>
        <strain evidence="3">ATCC 49748</strain>
        <plasmid evidence="3">pTfr2</plasmid>
    </source>
</reference>
<evidence type="ECO:0000313" key="3">
    <source>
        <dbReference type="EMBL" id="QTX13125.1"/>
    </source>
</evidence>
<dbReference type="EMBL" id="JAFMPM010000001">
    <property type="protein sequence ID" value="MBO0611321.1"/>
    <property type="molecule type" value="Genomic_DNA"/>
</dbReference>
<keyword evidence="4" id="KW-1185">Reference proteome</keyword>
<proteinExistence type="predicted"/>
<gene>
    <name evidence="2" type="ORF">J1836_00005</name>
    <name evidence="3" type="ORF">J1836_021040</name>
</gene>
<reference evidence="2 4" key="1">
    <citation type="submission" date="2021-03" db="EMBL/GenBank/DDBJ databases">
        <title>Draft genome and methylome analysis of Thiotrix fructosivoruns ATCC 49748.</title>
        <authorList>
            <person name="Fomenkov A."/>
            <person name="Grabovich M.Y."/>
            <person name="Roberts R.J."/>
        </authorList>
    </citation>
    <scope>NUCLEOTIDE SEQUENCE [LARGE SCALE GENOMIC DNA]</scope>
    <source>
        <strain evidence="2 4">ATCC 49748</strain>
        <plasmid evidence="2">pTfr2</plasmid>
    </source>
</reference>
<accession>A0A8B0SPI5</accession>
<dbReference type="Proteomes" id="UP000664466">
    <property type="component" value="Unassembled WGS sequence"/>
</dbReference>
<feature type="region of interest" description="Disordered" evidence="1">
    <location>
        <begin position="78"/>
        <end position="102"/>
    </location>
</feature>